<comment type="caution">
    <text evidence="7">The sequence shown here is derived from an EMBL/GenBank/DDBJ whole genome shotgun (WGS) entry which is preliminary data.</text>
</comment>
<evidence type="ECO:0000256" key="4">
    <source>
        <dbReference type="SAM" id="MobiDB-lite"/>
    </source>
</evidence>
<dbReference type="EMBL" id="CAICTM010000102">
    <property type="protein sequence ID" value="CAB9501239.1"/>
    <property type="molecule type" value="Genomic_DNA"/>
</dbReference>
<evidence type="ECO:0000256" key="5">
    <source>
        <dbReference type="SAM" id="SignalP"/>
    </source>
</evidence>
<gene>
    <name evidence="7" type="ORF">SEMRO_103_G052430.1</name>
</gene>
<evidence type="ECO:0000256" key="3">
    <source>
        <dbReference type="ARBA" id="ARBA00023002"/>
    </source>
</evidence>
<feature type="chain" id="PRO_5040235987" evidence="5">
    <location>
        <begin position="21"/>
        <end position="388"/>
    </location>
</feature>
<dbReference type="GO" id="GO:0016020">
    <property type="term" value="C:membrane"/>
    <property type="evidence" value="ECO:0007669"/>
    <property type="project" value="TreeGrafter"/>
</dbReference>
<dbReference type="InterPro" id="IPR007803">
    <property type="entry name" value="Asp/Arg/Pro-Hydrxlase"/>
</dbReference>
<protein>
    <submittedName>
        <fullName evidence="7">Asparaginyl beta-hydroxylase</fullName>
    </submittedName>
</protein>
<dbReference type="Proteomes" id="UP001153069">
    <property type="component" value="Unassembled WGS sequence"/>
</dbReference>
<keyword evidence="2" id="KW-0223">Dioxygenase</keyword>
<dbReference type="InterPro" id="IPR051821">
    <property type="entry name" value="Asp/Asn_beta-hydroxylase"/>
</dbReference>
<evidence type="ECO:0000313" key="8">
    <source>
        <dbReference type="Proteomes" id="UP001153069"/>
    </source>
</evidence>
<dbReference type="AlphaFoldDB" id="A0A9N8DI91"/>
<feature type="compositionally biased region" description="Basic residues" evidence="4">
    <location>
        <begin position="367"/>
        <end position="381"/>
    </location>
</feature>
<feature type="signal peptide" evidence="5">
    <location>
        <begin position="1"/>
        <end position="20"/>
    </location>
</feature>
<keyword evidence="8" id="KW-1185">Reference proteome</keyword>
<feature type="region of interest" description="Disordered" evidence="4">
    <location>
        <begin position="357"/>
        <end position="388"/>
    </location>
</feature>
<evidence type="ECO:0000256" key="1">
    <source>
        <dbReference type="ARBA" id="ARBA00007730"/>
    </source>
</evidence>
<dbReference type="GO" id="GO:0051213">
    <property type="term" value="F:dioxygenase activity"/>
    <property type="evidence" value="ECO:0007669"/>
    <property type="project" value="UniProtKB-KW"/>
</dbReference>
<proteinExistence type="inferred from homology"/>
<sequence length="388" mass="43457">MILRLQCLVPLAVLLSSTDSFLLTSPPSSKQYSSARWMVAMEPQPASSLPDTSTPLPPHTFAGMVEQSLLEKFNEKDITRVLTSWRLLEKDYEHREYAGPSDLSPESSQCHQHCHSYVPGLSIRPFWDVATHGDGDWTRTLPKRYKEIREEFTRVALTDPDQLERQGNNIWAGALTEDASSYGVDWKTLVLCDRGVWDPVNVNLFPKTSKAVRDCGVPATEVFFASMKPNSSIKPHTDFTNFVLTSHLPLVIPESGNNKCRLTIGDETRQWIDGQLMLFDTSIMHDAINESDQMRYILMMRVWHPDLTPTERQALQHTYDCLNVPELVSSDPGERSLAERQVQAMHEFPAIQRAAAAPVGFGGGGGKQKKKSNKKNKKAKGATKGFGS</sequence>
<dbReference type="PANTHER" id="PTHR46332:SF5">
    <property type="entry name" value="ASPARTATE BETA-HYDROXYLASE DOMAIN CONTAINING 2"/>
    <property type="match status" value="1"/>
</dbReference>
<evidence type="ECO:0000259" key="6">
    <source>
        <dbReference type="Pfam" id="PF05118"/>
    </source>
</evidence>
<evidence type="ECO:0000313" key="7">
    <source>
        <dbReference type="EMBL" id="CAB9501239.1"/>
    </source>
</evidence>
<dbReference type="PANTHER" id="PTHR46332">
    <property type="entry name" value="ASPARTATE BETA-HYDROXYLASE DOMAIN-CONTAINING PROTEIN 2"/>
    <property type="match status" value="1"/>
</dbReference>
<reference evidence="7" key="1">
    <citation type="submission" date="2020-06" db="EMBL/GenBank/DDBJ databases">
        <authorList>
            <consortium name="Plant Systems Biology data submission"/>
        </authorList>
    </citation>
    <scope>NUCLEOTIDE SEQUENCE</scope>
    <source>
        <strain evidence="7">D6</strain>
    </source>
</reference>
<name>A0A9N8DI91_9STRA</name>
<comment type="similarity">
    <text evidence="1">Belongs to the aspartyl/asparaginyl beta-hydroxylase family.</text>
</comment>
<dbReference type="InterPro" id="IPR027443">
    <property type="entry name" value="IPNS-like_sf"/>
</dbReference>
<dbReference type="Pfam" id="PF05118">
    <property type="entry name" value="Asp_Arg_Hydrox"/>
    <property type="match status" value="1"/>
</dbReference>
<keyword evidence="5" id="KW-0732">Signal</keyword>
<keyword evidence="3" id="KW-0560">Oxidoreductase</keyword>
<feature type="domain" description="Aspartyl/asparaginy/proline hydroxylase" evidence="6">
    <location>
        <begin position="144"/>
        <end position="305"/>
    </location>
</feature>
<dbReference type="OrthoDB" id="438431at2759"/>
<accession>A0A9N8DI91</accession>
<organism evidence="7 8">
    <name type="scientific">Seminavis robusta</name>
    <dbReference type="NCBI Taxonomy" id="568900"/>
    <lineage>
        <taxon>Eukaryota</taxon>
        <taxon>Sar</taxon>
        <taxon>Stramenopiles</taxon>
        <taxon>Ochrophyta</taxon>
        <taxon>Bacillariophyta</taxon>
        <taxon>Bacillariophyceae</taxon>
        <taxon>Bacillariophycidae</taxon>
        <taxon>Naviculales</taxon>
        <taxon>Naviculaceae</taxon>
        <taxon>Seminavis</taxon>
    </lineage>
</organism>
<dbReference type="Gene3D" id="2.60.120.330">
    <property type="entry name" value="B-lactam Antibiotic, Isopenicillin N Synthase, Chain"/>
    <property type="match status" value="1"/>
</dbReference>
<evidence type="ECO:0000256" key="2">
    <source>
        <dbReference type="ARBA" id="ARBA00022964"/>
    </source>
</evidence>
<dbReference type="SUPFAM" id="SSF51197">
    <property type="entry name" value="Clavaminate synthase-like"/>
    <property type="match status" value="1"/>
</dbReference>